<protein>
    <submittedName>
        <fullName evidence="1">Uncharacterized protein</fullName>
    </submittedName>
</protein>
<sequence>MINMNKLEKYKKEIGFRISILVLLCMVALLAVIIGNFYLKYKFPLKEDVTYYVAVFFIGLELVSVFYMSMLGRAYRNRDILEKMHTKETDERMILIKMKSGSNIIPIFSMVIVIVSLIVAYVSYEAFLALIIVAFVQIIFSKLLKVYWSKKI</sequence>
<evidence type="ECO:0000313" key="2">
    <source>
        <dbReference type="Proteomes" id="UP000070505"/>
    </source>
</evidence>
<dbReference type="EMBL" id="LSRC01000055">
    <property type="protein sequence ID" value="KXI15903.1"/>
    <property type="molecule type" value="Genomic_DNA"/>
</dbReference>
<dbReference type="Proteomes" id="UP000070505">
    <property type="component" value="Unassembled WGS sequence"/>
</dbReference>
<dbReference type="AlphaFoldDB" id="A0A135Z2P0"/>
<comment type="caution">
    <text evidence="1">The sequence shown here is derived from an EMBL/GenBank/DDBJ whole genome shotgun (WGS) entry which is preliminary data.</text>
</comment>
<accession>A0A135Z2P0</accession>
<organism evidence="1 2">
    <name type="scientific">Gardnerella vaginalis</name>
    <dbReference type="NCBI Taxonomy" id="2702"/>
    <lineage>
        <taxon>Bacteria</taxon>
        <taxon>Bacillati</taxon>
        <taxon>Actinomycetota</taxon>
        <taxon>Actinomycetes</taxon>
        <taxon>Bifidobacteriales</taxon>
        <taxon>Bifidobacteriaceae</taxon>
        <taxon>Gardnerella</taxon>
    </lineage>
</organism>
<proteinExistence type="predicted"/>
<evidence type="ECO:0000313" key="1">
    <source>
        <dbReference type="EMBL" id="KXI15903.1"/>
    </source>
</evidence>
<name>A0A135Z2P0_GARVA</name>
<gene>
    <name evidence="1" type="ORF">HMPREF3230_01249</name>
</gene>
<reference evidence="1 2" key="1">
    <citation type="submission" date="2016-02" db="EMBL/GenBank/DDBJ databases">
        <authorList>
            <person name="Wen L."/>
            <person name="He K."/>
            <person name="Yang H."/>
        </authorList>
    </citation>
    <scope>NUCLEOTIDE SEQUENCE [LARGE SCALE GENOMIC DNA]</scope>
    <source>
        <strain evidence="1 2">CMW7778B</strain>
    </source>
</reference>
<dbReference type="PATRIC" id="fig|2702.101.peg.1234"/>